<dbReference type="InterPro" id="IPR003915">
    <property type="entry name" value="PKD_2"/>
</dbReference>
<dbReference type="SUPFAM" id="SSF49299">
    <property type="entry name" value="PKD domain"/>
    <property type="match status" value="1"/>
</dbReference>
<dbReference type="PANTHER" id="PTHR10877">
    <property type="entry name" value="POLYCYSTIN FAMILY MEMBER"/>
    <property type="match status" value="1"/>
</dbReference>
<dbReference type="SUPFAM" id="SSF82895">
    <property type="entry name" value="TSP-1 type 1 repeat"/>
    <property type="match status" value="12"/>
</dbReference>
<dbReference type="Pfam" id="PF00090">
    <property type="entry name" value="TSP_1"/>
    <property type="match status" value="12"/>
</dbReference>
<dbReference type="RefSeq" id="XP_065671369.1">
    <property type="nucleotide sequence ID" value="XM_065815297.1"/>
</dbReference>
<dbReference type="Pfam" id="PF08016">
    <property type="entry name" value="PKD_channel"/>
    <property type="match status" value="1"/>
</dbReference>
<dbReference type="Gene3D" id="2.40.180.10">
    <property type="entry name" value="Catalase core domain"/>
    <property type="match status" value="1"/>
</dbReference>
<dbReference type="Pfam" id="PF01477">
    <property type="entry name" value="PLAT"/>
    <property type="match status" value="1"/>
</dbReference>
<proteinExistence type="inferred from homology"/>
<dbReference type="InterPro" id="IPR000884">
    <property type="entry name" value="TSP1_rpt"/>
</dbReference>
<evidence type="ECO:0000256" key="8">
    <source>
        <dbReference type="PROSITE-ProRule" id="PRU00152"/>
    </source>
</evidence>
<feature type="transmembrane region" description="Helical" evidence="9">
    <location>
        <begin position="2838"/>
        <end position="2860"/>
    </location>
</feature>
<dbReference type="InterPro" id="IPR036392">
    <property type="entry name" value="PLAT/LH2_dom_sf"/>
</dbReference>
<feature type="transmembrane region" description="Helical" evidence="9">
    <location>
        <begin position="2725"/>
        <end position="2751"/>
    </location>
</feature>
<dbReference type="PANTHER" id="PTHR10877:SF150">
    <property type="entry name" value="REJ DOMAIN-CONTAINING PROTEIN"/>
    <property type="match status" value="1"/>
</dbReference>
<feature type="transmembrane region" description="Helical" evidence="9">
    <location>
        <begin position="2772"/>
        <end position="2803"/>
    </location>
</feature>
<dbReference type="PROSITE" id="PS50231">
    <property type="entry name" value="RICIN_B_LECTIN"/>
    <property type="match status" value="1"/>
</dbReference>
<keyword evidence="6 9" id="KW-0472">Membrane</keyword>
<evidence type="ECO:0000256" key="3">
    <source>
        <dbReference type="ARBA" id="ARBA00022692"/>
    </source>
</evidence>
<dbReference type="InterPro" id="IPR000203">
    <property type="entry name" value="GPS"/>
</dbReference>
<protein>
    <submittedName>
        <fullName evidence="13">Uncharacterized protein LOC100214107 isoform X11</fullName>
    </submittedName>
</protein>
<feature type="transmembrane region" description="Helical" evidence="9">
    <location>
        <begin position="2650"/>
        <end position="2668"/>
    </location>
</feature>
<evidence type="ECO:0000256" key="10">
    <source>
        <dbReference type="SAM" id="SignalP"/>
    </source>
</evidence>
<name>A0ABM4DAI9_HYDVU</name>
<evidence type="ECO:0000256" key="7">
    <source>
        <dbReference type="ARBA" id="ARBA00023180"/>
    </source>
</evidence>
<dbReference type="InterPro" id="IPR035986">
    <property type="entry name" value="PKD_dom_sf"/>
</dbReference>
<sequence>MSNKSVQNKLLLLMLMRLLNEVGAVLTNVLEPSWSGWSFWSNCTVSCGFGTMSRTRECSGILCNGNSIDIVTCYGNETCTGLQSGWSNWSIWSSCTVSCDNGTMTRVRVCLGLSSSCVGNTVEIANCYSNITCSGLQLGWSEWSLWSLCNASCGNGTMGRIRVCLDVANSCLGDSTEVASCYNNKTCLGLGWSEWNFWSLCDVSCGNGTMSRVRLCLDVMNSCIGNSIEVASCYNNTTCLGLQLGWSEWSFWSLCDVSCGNGTMSRGRLCLDVMNPCIGNSIELASCYNNITCLGLQLGWSEWSFWSLCDVSCGNGTMSRGRLCLDVMNPCVGNSIEVASCYNNITCLGLQLGWSEWSLWSICDVSCGNGTMSRVRLCLDVINPCIGNSIEVASCYNNITCLGLHLGWSEWSFWSLCNVSCGNGTMSRLRICLDVINPCIGNSIEVASCYNNITCLGLQLGWSEWSFWSLCDVSCGNGTMSRLRLCLDVINPCIGNSIEVASCYNNITCLGLQLGWSEWSFWSLCDVSCGNGTMSRLRLCLDVINPCVGNSIEVASCYNNITCLGLQLGWSEWSVWSLCDVTCGNGTMSRLRLCLDVMYPCFGNSIEVASCYSNLTCLGLQLGWSEWSFWSLCDVSCGNGTMSRLRLCLDIMYPCVGNSIEVASCYNNITCLVQCDLLSQIEKYVIVPINILQNATFDIVFMLQNIDLKCVDTSALNINNNIGSSALSLQLELDFGDDTSQVGFNNKCINSSNDYTFSHSFKGCGNYTIKYKIKFCNAMESFINVEIINYVKVTVFCLMSPIQMVTDLISDIHQNFVLPLNKELSLLISQNIGSYIKYAIDWGDGSEVQLIDQSQNKNPLPFVLSHTYKNGGNYTAVLEANNTLQVTNIKIFVKILNCSFPKVTFQYGSKNNPLRIVNTNKDFVANVDESDNVCLPSNISVIWILTGDNITSKSQGTLANNRIVYSLGSYLDFGTYVLSLLFTYNMLTTIYVSYFMIVNLPMLIEIDNGAFRTVAYKQIQGVNNLFPNFTISALVSSGGSLPTIEYQRLVYKWKCRVKNTSLNKLNSQKVINSTFENSTCFNESWMDITVGGPELVFSTKMFIEEVTYQFQVIGTNLVGKYLQSSSFVQEIVFGSGDLPNGQINCITNCAAKLNIKEKIVFMFLSLKIIGLSFAWEVLNDYDEWPEELLHKNSTATGFTGSYLVINPDTLLVSKNYNFILTVGYIGSPNKASFKIKKQTSSVPVPGTCFVSPQVGYAVTTKFKLICQDWTDNENSILRYEFFYDNGVAEKYIMTGNGDISYPLLNAKSPNDPFLVDFVLGPGNLNKNFSARIYVRVVGIYKAYTQYPDIFIQVLPFPNNVLNVIANASIPDATTFSSFLHAVSNVLNHNSNAVKMLNPKIIDNITGFTDVNDEIVLKKQDMLVQQQAVRTKVVHLLSMTPLNSLTDIKDVGDALAIVLTVPEELTSQTKANAVDIITNMSSLLTEKNVKDVGPHLYDQITQPFVASISHLFSGLANSDGIAEAVQSLNSTFAPGYISKQENNNSQIVLKLIQSMDKYFDGLQYHITNDEDPTVGDTPAFKFFLKKVYGFYSGNISTGSSEESDDEHSGFSIFNLTSILNESTKYSSVVIKNLNIRSQPFTWDSERSKNIASESQILYLSATTGQKIEVKNLSTTVNISIKNIPQKMNGRNISLPMPYDVQTSLLELPSSECSLMMKFSPLNDPLNKTNLIIYIQYGKVPTINDFDIKLNISARDGTDLIIGNNTPHTNLSLNIQRSQKYRLLKDGSIILWDFNNSTYSFLNKTFLHLSYFYVGPMPEKTLELNPYTLDGKEYYGTYLYEMKSFCLECNYWNENTNKWMSDGCELDVFTTSFLLTKCKCTHLTAFGGFFVAPNAFPKPSLALLKTGYVLLVTVIVVILLWIVGLVWSRRMDKSDASKIGVCPLLDNHPRDHYLYQIKVDTGNRINSGTKSNIFFTVTGDIGDSGVRRLKDSVRECFQRSSCDIFIMTTESSLGDLNYIRLWHDNSGGGWYLNTIVITDLQTEKQFLFIGHRWIAVDQGMCTLDCVIPVASDEESKSFTFVYSSKVEHNLTDEHLWFSIFTRPPRSNFTRCQRLTVAVSLLLTSMMVSTMFYGKEGKNPNPAAENKSVFSFTKTQIFVVLISTVIKFPVHLLFLKFFRSIRPLEITSNSFNDDSSFNESSSEQLSSEFIPLSKRRSIHLSKNALTIIITEDKPVKKKKFFLPHWCLYVAWFLCVGNIFVCVVIIVLYGMKFGNATSLNWLASVTIDFTKEILLVEPIKIFILAIFVAAVVKKVNEEESEFENFGKKLAHDEHWLYKLKNEPTIYDLESIKLQPLDSLTLKKMKELRFKKLKMVDLTLEIFIYAFYAALVFFIGYSTNENVAYYQNRNIEELFNLKLRGVPLEIDNFKIYDRIQSTQDFWPWMEEFFIQQVFPEPWFNLSEFYANSDKKNFPGKIFLNDLNSKIVNGIRIRQLRVQPNSCIKAKSVAEFFKIDCLSSYNSAVEETQDFDFNWTRPIKYKSPINPFTMPWRYQTWQELDGYPYRTDLDTYYGGGYAVEIFPKWNNKAILDRMKELRWIDRRTRAIIIEYALFNAATNYFTMATIFLEFPASGGVVPSFTVLTFKLYISLTGSKAILGSHIIFVLMTILFAVRECRLLLRTGIKYFIEFWNLVEAVLVILSVIAVGIFFFKNHLAKDLLERMTDKKPQNFINFQFASYWNLAYVYVVALIVFFVTLKLIKLLRFNQRVSMLSSTLNVAWYPLSMFGIIFFIILCSVITTSSIVFGPLLAGYQNYFKAIGSIVSLLLGKFSYNQFEKANSVLGPIFFFGFNFVVLWVVMNIFVSILNDAFSTVREDIQNKANEYEMVDFILDHFKGWFGWRVPKMAVSTNQYNNVQRSEPNDCLPTNSKIKFQMNKNQSIKFNKASKPTHAVELKNSISKRISKLSKYDHLLQVKEFNSNENGLLEKFNSCINLVYKSKV</sequence>
<comment type="similarity">
    <text evidence="2">Belongs to the polycystin family.</text>
</comment>
<feature type="transmembrane region" description="Helical" evidence="9">
    <location>
        <begin position="2152"/>
        <end position="2172"/>
    </location>
</feature>
<feature type="transmembrane region" description="Helical" evidence="9">
    <location>
        <begin position="2242"/>
        <end position="2269"/>
    </location>
</feature>
<dbReference type="Gene3D" id="2.60.40.10">
    <property type="entry name" value="Immunoglobulins"/>
    <property type="match status" value="1"/>
</dbReference>
<dbReference type="InterPro" id="IPR013783">
    <property type="entry name" value="Ig-like_fold"/>
</dbReference>
<feature type="transmembrane region" description="Helical" evidence="9">
    <location>
        <begin position="1905"/>
        <end position="1926"/>
    </location>
</feature>
<dbReference type="Proteomes" id="UP001652625">
    <property type="component" value="Chromosome 13"/>
</dbReference>
<evidence type="ECO:0000313" key="13">
    <source>
        <dbReference type="RefSeq" id="XP_065671369.1"/>
    </source>
</evidence>
<evidence type="ECO:0000256" key="2">
    <source>
        <dbReference type="ARBA" id="ARBA00007200"/>
    </source>
</evidence>
<evidence type="ECO:0000256" key="4">
    <source>
        <dbReference type="ARBA" id="ARBA00022729"/>
    </source>
</evidence>
<dbReference type="GeneID" id="100214107"/>
<evidence type="ECO:0000313" key="12">
    <source>
        <dbReference type="Proteomes" id="UP001652625"/>
    </source>
</evidence>
<keyword evidence="12" id="KW-1185">Reference proteome</keyword>
<dbReference type="PROSITE" id="PS50092">
    <property type="entry name" value="TSP1"/>
    <property type="match status" value="12"/>
</dbReference>
<feature type="transmembrane region" description="Helical" evidence="9">
    <location>
        <begin position="2809"/>
        <end position="2826"/>
    </location>
</feature>
<comment type="caution">
    <text evidence="8">Lacks conserved residue(s) required for the propagation of feature annotation.</text>
</comment>
<keyword evidence="7" id="KW-0325">Glycoprotein</keyword>
<feature type="transmembrane region" description="Helical" evidence="9">
    <location>
        <begin position="2680"/>
        <end position="2705"/>
    </location>
</feature>
<dbReference type="InterPro" id="IPR036383">
    <property type="entry name" value="TSP1_rpt_sf"/>
</dbReference>
<dbReference type="InterPro" id="IPR051223">
    <property type="entry name" value="Polycystin"/>
</dbReference>
<comment type="subcellular location">
    <subcellularLocation>
        <location evidence="1">Membrane</location>
        <topology evidence="1">Multi-pass membrane protein</topology>
    </subcellularLocation>
</comment>
<dbReference type="PROSITE" id="PS50095">
    <property type="entry name" value="PLAT"/>
    <property type="match status" value="1"/>
</dbReference>
<feature type="domain" description="PLAT" evidence="11">
    <location>
        <begin position="1951"/>
        <end position="2066"/>
    </location>
</feature>
<feature type="transmembrane region" description="Helical" evidence="9">
    <location>
        <begin position="2112"/>
        <end position="2132"/>
    </location>
</feature>
<dbReference type="SUPFAM" id="SSF49723">
    <property type="entry name" value="Lipase/lipooxygenase domain (PLAT/LH2 domain)"/>
    <property type="match status" value="1"/>
</dbReference>
<evidence type="ECO:0000256" key="1">
    <source>
        <dbReference type="ARBA" id="ARBA00004141"/>
    </source>
</evidence>
<dbReference type="PRINTS" id="PR01433">
    <property type="entry name" value="POLYCYSTIN2"/>
</dbReference>
<organism evidence="12 13">
    <name type="scientific">Hydra vulgaris</name>
    <name type="common">Hydra</name>
    <name type="synonym">Hydra attenuata</name>
    <dbReference type="NCBI Taxonomy" id="6087"/>
    <lineage>
        <taxon>Eukaryota</taxon>
        <taxon>Metazoa</taxon>
        <taxon>Cnidaria</taxon>
        <taxon>Hydrozoa</taxon>
        <taxon>Hydroidolina</taxon>
        <taxon>Anthoathecata</taxon>
        <taxon>Aplanulata</taxon>
        <taxon>Hydridae</taxon>
        <taxon>Hydra</taxon>
    </lineage>
</organism>
<dbReference type="InterPro" id="IPR001024">
    <property type="entry name" value="PLAT/LH2_dom"/>
</dbReference>
<evidence type="ECO:0000259" key="11">
    <source>
        <dbReference type="PROSITE" id="PS50095"/>
    </source>
</evidence>
<dbReference type="Gene3D" id="2.20.100.10">
    <property type="entry name" value="Thrombospondin type-1 (TSP1) repeat"/>
    <property type="match status" value="12"/>
</dbReference>
<keyword evidence="3 9" id="KW-0812">Transmembrane</keyword>
<feature type="chain" id="PRO_5046569187" evidence="10">
    <location>
        <begin position="25"/>
        <end position="2994"/>
    </location>
</feature>
<gene>
    <name evidence="13" type="primary">LOC100214107</name>
</gene>
<dbReference type="InterPro" id="IPR046791">
    <property type="entry name" value="Polycystin_dom"/>
</dbReference>
<keyword evidence="5 9" id="KW-1133">Transmembrane helix</keyword>
<keyword evidence="4 10" id="KW-0732">Signal</keyword>
<dbReference type="SMART" id="SM00303">
    <property type="entry name" value="GPS"/>
    <property type="match status" value="1"/>
</dbReference>
<feature type="signal peptide" evidence="10">
    <location>
        <begin position="1"/>
        <end position="24"/>
    </location>
</feature>
<reference evidence="13" key="1">
    <citation type="submission" date="2025-08" db="UniProtKB">
        <authorList>
            <consortium name="RefSeq"/>
        </authorList>
    </citation>
    <scope>IDENTIFICATION</scope>
</reference>
<dbReference type="Pfam" id="PF20519">
    <property type="entry name" value="Polycystin_dom"/>
    <property type="match status" value="1"/>
</dbReference>
<evidence type="ECO:0000256" key="5">
    <source>
        <dbReference type="ARBA" id="ARBA00022989"/>
    </source>
</evidence>
<dbReference type="InterPro" id="IPR002859">
    <property type="entry name" value="PKD/REJ-like"/>
</dbReference>
<accession>A0ABM4DAI9</accession>
<evidence type="ECO:0000256" key="6">
    <source>
        <dbReference type="ARBA" id="ARBA00023136"/>
    </source>
</evidence>
<evidence type="ECO:0000256" key="9">
    <source>
        <dbReference type="SAM" id="Phobius"/>
    </source>
</evidence>
<dbReference type="Pfam" id="PF02010">
    <property type="entry name" value="REJ"/>
    <property type="match status" value="1"/>
</dbReference>
<dbReference type="InterPro" id="IPR013122">
    <property type="entry name" value="PKD1_2_channel"/>
</dbReference>
<dbReference type="SMART" id="SM00209">
    <property type="entry name" value="TSP1"/>
    <property type="match status" value="12"/>
</dbReference>
<feature type="transmembrane region" description="Helical" evidence="9">
    <location>
        <begin position="2370"/>
        <end position="2392"/>
    </location>
</feature>
<dbReference type="SMART" id="SM00308">
    <property type="entry name" value="LH2"/>
    <property type="match status" value="1"/>
</dbReference>